<keyword evidence="1" id="KW-0472">Membrane</keyword>
<feature type="transmembrane region" description="Helical" evidence="1">
    <location>
        <begin position="250"/>
        <end position="273"/>
    </location>
</feature>
<evidence type="ECO:0000313" key="2">
    <source>
        <dbReference type="EMBL" id="SVA16979.1"/>
    </source>
</evidence>
<keyword evidence="1" id="KW-1133">Transmembrane helix</keyword>
<sequence length="292" mass="33023">MSSLGVLFSDELAPTFLVLNQFNQGVPIADSTLMENFSGLSFEFEMPMEQLVIDLDQMENPAASQMDFVKELGEKYGVNYILFNQFNKVEGRFYLEGQLYKTRSGGLIHRRKLDLNHYEDSPTNELKMWIGEIIGNVRLDWQNMRESILYLDQEDIAYDKNPLGAMLRSLTVPGWGQAYSGKKVSGGIWAGAESFLALATLSSFLSYSEASQSYLSNSNLYETSVDEKEIADYKALAESDWDDHVKYNNLIVIFAGMTGAGWIANSIHAWFLGPRPYKNIYKKWDPSSKNSG</sequence>
<keyword evidence="1" id="KW-0812">Transmembrane</keyword>
<organism evidence="2">
    <name type="scientific">marine metagenome</name>
    <dbReference type="NCBI Taxonomy" id="408172"/>
    <lineage>
        <taxon>unclassified sequences</taxon>
        <taxon>metagenomes</taxon>
        <taxon>ecological metagenomes</taxon>
    </lineage>
</organism>
<dbReference type="EMBL" id="UINC01004805">
    <property type="protein sequence ID" value="SVA16979.1"/>
    <property type="molecule type" value="Genomic_DNA"/>
</dbReference>
<accession>A0A381TMA2</accession>
<protein>
    <recommendedName>
        <fullName evidence="3">DUF5683 domain-containing protein</fullName>
    </recommendedName>
</protein>
<evidence type="ECO:0008006" key="3">
    <source>
        <dbReference type="Google" id="ProtNLM"/>
    </source>
</evidence>
<proteinExistence type="predicted"/>
<reference evidence="2" key="1">
    <citation type="submission" date="2018-05" db="EMBL/GenBank/DDBJ databases">
        <authorList>
            <person name="Lanie J.A."/>
            <person name="Ng W.-L."/>
            <person name="Kazmierczak K.M."/>
            <person name="Andrzejewski T.M."/>
            <person name="Davidsen T.M."/>
            <person name="Wayne K.J."/>
            <person name="Tettelin H."/>
            <person name="Glass J.I."/>
            <person name="Rusch D."/>
            <person name="Podicherti R."/>
            <person name="Tsui H.-C.T."/>
            <person name="Winkler M.E."/>
        </authorList>
    </citation>
    <scope>NUCLEOTIDE SEQUENCE</scope>
</reference>
<name>A0A381TMA2_9ZZZZ</name>
<gene>
    <name evidence="2" type="ORF">METZ01_LOCUS69833</name>
</gene>
<dbReference type="AlphaFoldDB" id="A0A381TMA2"/>
<evidence type="ECO:0000256" key="1">
    <source>
        <dbReference type="SAM" id="Phobius"/>
    </source>
</evidence>